<keyword evidence="2" id="KW-1133">Transmembrane helix</keyword>
<evidence type="ECO:0000313" key="5">
    <source>
        <dbReference type="EMBL" id="ORV81041.1"/>
    </source>
</evidence>
<dbReference type="Proteomes" id="UP000093757">
    <property type="component" value="Unassembled WGS sequence"/>
</dbReference>
<evidence type="ECO:0000313" key="7">
    <source>
        <dbReference type="Proteomes" id="UP000093757"/>
    </source>
</evidence>
<proteinExistence type="predicted"/>
<dbReference type="EMBL" id="LQOY01000126">
    <property type="protein sequence ID" value="ORV81041.1"/>
    <property type="molecule type" value="Genomic_DNA"/>
</dbReference>
<feature type="transmembrane region" description="Helical" evidence="2">
    <location>
        <begin position="49"/>
        <end position="67"/>
    </location>
</feature>
<evidence type="ECO:0000256" key="2">
    <source>
        <dbReference type="SAM" id="Phobius"/>
    </source>
</evidence>
<dbReference type="GeneID" id="83632052"/>
<evidence type="ECO:0000313" key="6">
    <source>
        <dbReference type="Proteomes" id="UP000051677"/>
    </source>
</evidence>
<reference evidence="3 6" key="1">
    <citation type="submission" date="2015-10" db="EMBL/GenBank/DDBJ databases">
        <title>Mycobacterium gordonae draft genome assembly.</title>
        <authorList>
            <person name="Ustinova V."/>
            <person name="Smirnova T."/>
            <person name="Blagodatskikh K."/>
            <person name="Varlamov D."/>
            <person name="Larionova E."/>
            <person name="Chernousova L."/>
        </authorList>
    </citation>
    <scope>NUCLEOTIDE SEQUENCE [LARGE SCALE GENOMIC DNA]</scope>
    <source>
        <strain evidence="3 6">CTRI 14-8773</strain>
    </source>
</reference>
<name>A0A0Q2MKN2_MYCGO</name>
<evidence type="ECO:0000313" key="8">
    <source>
        <dbReference type="Proteomes" id="UP000193928"/>
    </source>
</evidence>
<dbReference type="EMBL" id="LKTM01000031">
    <property type="protein sequence ID" value="KQH80311.1"/>
    <property type="molecule type" value="Genomic_DNA"/>
</dbReference>
<dbReference type="Proteomes" id="UP000051677">
    <property type="component" value="Unassembled WGS sequence"/>
</dbReference>
<evidence type="ECO:0008006" key="9">
    <source>
        <dbReference type="Google" id="ProtNLM"/>
    </source>
</evidence>
<feature type="compositionally biased region" description="Basic and acidic residues" evidence="1">
    <location>
        <begin position="91"/>
        <end position="100"/>
    </location>
</feature>
<keyword evidence="8" id="KW-1185">Reference proteome</keyword>
<keyword evidence="2" id="KW-0812">Transmembrane</keyword>
<accession>A0A0Q2MKN2</accession>
<dbReference type="RefSeq" id="WP_055576802.1">
    <property type="nucleotide sequence ID" value="NZ_JACKSU010000086.1"/>
</dbReference>
<evidence type="ECO:0000313" key="3">
    <source>
        <dbReference type="EMBL" id="KQH80311.1"/>
    </source>
</evidence>
<organism evidence="3 6">
    <name type="scientific">Mycobacterium gordonae</name>
    <dbReference type="NCBI Taxonomy" id="1778"/>
    <lineage>
        <taxon>Bacteria</taxon>
        <taxon>Bacillati</taxon>
        <taxon>Actinomycetota</taxon>
        <taxon>Actinomycetes</taxon>
        <taxon>Mycobacteriales</taxon>
        <taxon>Mycobacteriaceae</taxon>
        <taxon>Mycobacterium</taxon>
    </lineage>
</organism>
<reference evidence="5 8" key="2">
    <citation type="submission" date="2016-01" db="EMBL/GenBank/DDBJ databases">
        <title>The new phylogeny of the genus Mycobacterium.</title>
        <authorList>
            <person name="Tarcisio F."/>
            <person name="Conor M."/>
            <person name="Antonella G."/>
            <person name="Elisabetta G."/>
            <person name="Giulia F.S."/>
            <person name="Sara T."/>
            <person name="Anna F."/>
            <person name="Clotilde B."/>
            <person name="Roberto B."/>
            <person name="Veronica D.S."/>
            <person name="Fabio R."/>
            <person name="Monica P."/>
            <person name="Olivier J."/>
            <person name="Enrico T."/>
            <person name="Nicola S."/>
        </authorList>
    </citation>
    <scope>NUCLEOTIDE SEQUENCE [LARGE SCALE GENOMIC DNA]</scope>
    <source>
        <strain evidence="5 8">DSM 44160</strain>
    </source>
</reference>
<gene>
    <name evidence="4" type="ORF">A9W98_09170</name>
    <name evidence="3" type="ORF">AO501_03545</name>
    <name evidence="5" type="ORF">AWC08_29815</name>
</gene>
<evidence type="ECO:0000313" key="4">
    <source>
        <dbReference type="EMBL" id="OBS03510.1"/>
    </source>
</evidence>
<comment type="caution">
    <text evidence="3">The sequence shown here is derived from an EMBL/GenBank/DDBJ whole genome shotgun (WGS) entry which is preliminary data.</text>
</comment>
<protein>
    <recommendedName>
        <fullName evidence="9">Mercury transporter</fullName>
    </recommendedName>
</protein>
<reference evidence="4 7" key="3">
    <citation type="submission" date="2016-06" db="EMBL/GenBank/DDBJ databases">
        <authorList>
            <person name="Kjaerup R.B."/>
            <person name="Dalgaard T.S."/>
            <person name="Juul-Madsen H.R."/>
        </authorList>
    </citation>
    <scope>NUCLEOTIDE SEQUENCE [LARGE SCALE GENOMIC DNA]</scope>
    <source>
        <strain evidence="4 7">1245752.6</strain>
    </source>
</reference>
<keyword evidence="2" id="KW-0472">Membrane</keyword>
<dbReference type="PROSITE" id="PS51257">
    <property type="entry name" value="PROKAR_LIPOPROTEIN"/>
    <property type="match status" value="1"/>
</dbReference>
<feature type="region of interest" description="Disordered" evidence="1">
    <location>
        <begin position="71"/>
        <end position="100"/>
    </location>
</feature>
<evidence type="ECO:0000256" key="1">
    <source>
        <dbReference type="SAM" id="MobiDB-lite"/>
    </source>
</evidence>
<dbReference type="EMBL" id="MAEM01000071">
    <property type="protein sequence ID" value="OBS03510.1"/>
    <property type="molecule type" value="Genomic_DNA"/>
</dbReference>
<dbReference type="AlphaFoldDB" id="A0A0Q2MKN2"/>
<sequence>MTKHHDTGTLAAILGAITLAVAAIACCAAPLLIASGALAVIGGLVRNGWVIGTAAAVLLAALTYTVYHRRSRHHGQQSPHCDPPTHPNTGDQHRVNGERS</sequence>
<dbReference type="Proteomes" id="UP000193928">
    <property type="component" value="Unassembled WGS sequence"/>
</dbReference>